<dbReference type="AlphaFoldDB" id="A0A8J3QXS7"/>
<name>A0A8J3QXS7_9ACTN</name>
<proteinExistence type="predicted"/>
<evidence type="ECO:0000313" key="3">
    <source>
        <dbReference type="Proteomes" id="UP000642748"/>
    </source>
</evidence>
<gene>
    <name evidence="2" type="ORF">Raf01_64260</name>
</gene>
<reference evidence="2" key="1">
    <citation type="submission" date="2021-01" db="EMBL/GenBank/DDBJ databases">
        <title>Whole genome shotgun sequence of Rugosimonospora africana NBRC 104875.</title>
        <authorList>
            <person name="Komaki H."/>
            <person name="Tamura T."/>
        </authorList>
    </citation>
    <scope>NUCLEOTIDE SEQUENCE</scope>
    <source>
        <strain evidence="2">NBRC 104875</strain>
    </source>
</reference>
<evidence type="ECO:0000313" key="2">
    <source>
        <dbReference type="EMBL" id="GIH18254.1"/>
    </source>
</evidence>
<protein>
    <recommendedName>
        <fullName evidence="4">DUF5666 domain-containing protein</fullName>
    </recommendedName>
</protein>
<comment type="caution">
    <text evidence="2">The sequence shown here is derived from an EMBL/GenBank/DDBJ whole genome shotgun (WGS) entry which is preliminary data.</text>
</comment>
<accession>A0A8J3QXS7</accession>
<feature type="region of interest" description="Disordered" evidence="1">
    <location>
        <begin position="203"/>
        <end position="224"/>
    </location>
</feature>
<organism evidence="2 3">
    <name type="scientific">Rugosimonospora africana</name>
    <dbReference type="NCBI Taxonomy" id="556532"/>
    <lineage>
        <taxon>Bacteria</taxon>
        <taxon>Bacillati</taxon>
        <taxon>Actinomycetota</taxon>
        <taxon>Actinomycetes</taxon>
        <taxon>Micromonosporales</taxon>
        <taxon>Micromonosporaceae</taxon>
        <taxon>Rugosimonospora</taxon>
    </lineage>
</organism>
<feature type="compositionally biased region" description="Gly residues" evidence="1">
    <location>
        <begin position="126"/>
        <end position="154"/>
    </location>
</feature>
<feature type="region of interest" description="Disordered" evidence="1">
    <location>
        <begin position="1"/>
        <end position="38"/>
    </location>
</feature>
<evidence type="ECO:0000256" key="1">
    <source>
        <dbReference type="SAM" id="MobiDB-lite"/>
    </source>
</evidence>
<evidence type="ECO:0008006" key="4">
    <source>
        <dbReference type="Google" id="ProtNLM"/>
    </source>
</evidence>
<feature type="compositionally biased region" description="Basic and acidic residues" evidence="1">
    <location>
        <begin position="1"/>
        <end position="10"/>
    </location>
</feature>
<dbReference type="Proteomes" id="UP000642748">
    <property type="component" value="Unassembled WGS sequence"/>
</dbReference>
<dbReference type="EMBL" id="BONZ01000064">
    <property type="protein sequence ID" value="GIH18254.1"/>
    <property type="molecule type" value="Genomic_DNA"/>
</dbReference>
<sequence>MNPYARHADDTAELDPIGATTAGLATDAPDTPAGSGAELAHDVDLSQDPFADDLSEQLEAVAPRRWTSRTTVALAGLVLLVAGFVGGAQVEKHWGTPNGGTGRPAAFPSGNPFAAGGFGGRFGGTGGAGGAGGGTARGGQNSGGQSSGGQGGATNGTVKLVDGDTVYITTPQGQTVIVKTTGSTAVTVPQAGSLKDLAPGTSVTIQGQTGSDGSVNATSITKTK</sequence>
<keyword evidence="3" id="KW-1185">Reference proteome</keyword>
<dbReference type="RefSeq" id="WP_239134093.1">
    <property type="nucleotide sequence ID" value="NZ_BONZ01000064.1"/>
</dbReference>
<feature type="region of interest" description="Disordered" evidence="1">
    <location>
        <begin position="126"/>
        <end position="156"/>
    </location>
</feature>